<dbReference type="EMBL" id="FMVJ01000006">
    <property type="protein sequence ID" value="SCY79797.1"/>
    <property type="molecule type" value="Genomic_DNA"/>
</dbReference>
<dbReference type="OrthoDB" id="9804924at2"/>
<organism evidence="1 2">
    <name type="scientific">Microvirga guangxiensis</name>
    <dbReference type="NCBI Taxonomy" id="549386"/>
    <lineage>
        <taxon>Bacteria</taxon>
        <taxon>Pseudomonadati</taxon>
        <taxon>Pseudomonadota</taxon>
        <taxon>Alphaproteobacteria</taxon>
        <taxon>Hyphomicrobiales</taxon>
        <taxon>Methylobacteriaceae</taxon>
        <taxon>Microvirga</taxon>
    </lineage>
</organism>
<evidence type="ECO:0000313" key="1">
    <source>
        <dbReference type="EMBL" id="SCY79797.1"/>
    </source>
</evidence>
<keyword evidence="2" id="KW-1185">Reference proteome</keyword>
<dbReference type="Proteomes" id="UP000199569">
    <property type="component" value="Unassembled WGS sequence"/>
</dbReference>
<dbReference type="AlphaFoldDB" id="A0A1G5IUV7"/>
<gene>
    <name evidence="1" type="ORF">SAMN02927923_02328</name>
</gene>
<reference evidence="1 2" key="1">
    <citation type="submission" date="2016-10" db="EMBL/GenBank/DDBJ databases">
        <authorList>
            <person name="de Groot N.N."/>
        </authorList>
    </citation>
    <scope>NUCLEOTIDE SEQUENCE [LARGE SCALE GENOMIC DNA]</scope>
    <source>
        <strain evidence="1 2">CGMCC 1.7666</strain>
    </source>
</reference>
<sequence length="91" mass="10000">MALPPDSGGTVIPPMEAAIVTASNMTELELVLPDMGDEDLPEIAIFLVACAMRFHSDPSFVQEQLEWLVRMHDTEVDEGMKPDQLNSANDD</sequence>
<protein>
    <submittedName>
        <fullName evidence="1">Uncharacterized protein</fullName>
    </submittedName>
</protein>
<evidence type="ECO:0000313" key="2">
    <source>
        <dbReference type="Proteomes" id="UP000199569"/>
    </source>
</evidence>
<name>A0A1G5IUV7_9HYPH</name>
<dbReference type="RefSeq" id="WP_139165477.1">
    <property type="nucleotide sequence ID" value="NZ_FMVJ01000006.1"/>
</dbReference>
<proteinExistence type="predicted"/>
<accession>A0A1G5IUV7</accession>